<dbReference type="Proteomes" id="UP000298484">
    <property type="component" value="Unassembled WGS sequence"/>
</dbReference>
<dbReference type="InterPro" id="IPR000835">
    <property type="entry name" value="HTH_MarR-typ"/>
</dbReference>
<evidence type="ECO:0000259" key="4">
    <source>
        <dbReference type="PROSITE" id="PS50995"/>
    </source>
</evidence>
<evidence type="ECO:0000256" key="3">
    <source>
        <dbReference type="ARBA" id="ARBA00023163"/>
    </source>
</evidence>
<sequence>MKKNDSQPGTQIAGLFREINAVFNQQLRKGFKDIDITPPQMMILHYLYKREECKVSDISGEFNLAPSTVSSILDRLEKQGLVVRERLKTDKRVVQILLSEKAVELKDSLKGVVNGTMEKMTQCASREETDQIIDGLKLMKDVLSRNGFDKGE</sequence>
<dbReference type="OrthoDB" id="327696at2"/>
<evidence type="ECO:0000256" key="1">
    <source>
        <dbReference type="ARBA" id="ARBA00023015"/>
    </source>
</evidence>
<dbReference type="PANTHER" id="PTHR42756">
    <property type="entry name" value="TRANSCRIPTIONAL REGULATOR, MARR"/>
    <property type="match status" value="1"/>
</dbReference>
<accession>A0A4Y9AEY6</accession>
<gene>
    <name evidence="5" type="ORF">E4U82_00260</name>
</gene>
<keyword evidence="6" id="KW-1185">Reference proteome</keyword>
<dbReference type="Gene3D" id="1.10.10.10">
    <property type="entry name" value="Winged helix-like DNA-binding domain superfamily/Winged helix DNA-binding domain"/>
    <property type="match status" value="1"/>
</dbReference>
<dbReference type="GO" id="GO:0003700">
    <property type="term" value="F:DNA-binding transcription factor activity"/>
    <property type="evidence" value="ECO:0007669"/>
    <property type="project" value="InterPro"/>
</dbReference>
<feature type="domain" description="HTH marR-type" evidence="4">
    <location>
        <begin position="5"/>
        <end position="141"/>
    </location>
</feature>
<evidence type="ECO:0000256" key="2">
    <source>
        <dbReference type="ARBA" id="ARBA00023125"/>
    </source>
</evidence>
<dbReference type="PROSITE" id="PS50995">
    <property type="entry name" value="HTH_MARR_2"/>
    <property type="match status" value="1"/>
</dbReference>
<organism evidence="5 6">
    <name type="scientific">Lentibacillus salicampi</name>
    <dbReference type="NCBI Taxonomy" id="175306"/>
    <lineage>
        <taxon>Bacteria</taxon>
        <taxon>Bacillati</taxon>
        <taxon>Bacillota</taxon>
        <taxon>Bacilli</taxon>
        <taxon>Bacillales</taxon>
        <taxon>Bacillaceae</taxon>
        <taxon>Lentibacillus</taxon>
    </lineage>
</organism>
<evidence type="ECO:0000313" key="6">
    <source>
        <dbReference type="Proteomes" id="UP000298484"/>
    </source>
</evidence>
<dbReference type="Pfam" id="PF01047">
    <property type="entry name" value="MarR"/>
    <property type="match status" value="1"/>
</dbReference>
<dbReference type="RefSeq" id="WP_135108032.1">
    <property type="nucleotide sequence ID" value="NZ_SRHY01000001.1"/>
</dbReference>
<evidence type="ECO:0000313" key="5">
    <source>
        <dbReference type="EMBL" id="TFJ94386.1"/>
    </source>
</evidence>
<dbReference type="InterPro" id="IPR036388">
    <property type="entry name" value="WH-like_DNA-bd_sf"/>
</dbReference>
<dbReference type="SMART" id="SM00347">
    <property type="entry name" value="HTH_MARR"/>
    <property type="match status" value="1"/>
</dbReference>
<keyword evidence="3" id="KW-0804">Transcription</keyword>
<dbReference type="AlphaFoldDB" id="A0A4Y9AEY6"/>
<dbReference type="PANTHER" id="PTHR42756:SF1">
    <property type="entry name" value="TRANSCRIPTIONAL REPRESSOR OF EMRAB OPERON"/>
    <property type="match status" value="1"/>
</dbReference>
<name>A0A4Y9AEY6_9BACI</name>
<proteinExistence type="predicted"/>
<protein>
    <submittedName>
        <fullName evidence="5">MarR family transcriptional regulator</fullName>
    </submittedName>
</protein>
<comment type="caution">
    <text evidence="5">The sequence shown here is derived from an EMBL/GenBank/DDBJ whole genome shotgun (WGS) entry which is preliminary data.</text>
</comment>
<dbReference type="InterPro" id="IPR023187">
    <property type="entry name" value="Tscrpt_reg_MarR-type_CS"/>
</dbReference>
<reference evidence="5 6" key="1">
    <citation type="submission" date="2019-03" db="EMBL/GenBank/DDBJ databases">
        <title>Genome sequence of Lentibacillus salicampi ATCC BAA-719.</title>
        <authorList>
            <person name="Maclea K.S."/>
            <person name="Simoes Junior M."/>
        </authorList>
    </citation>
    <scope>NUCLEOTIDE SEQUENCE [LARGE SCALE GENOMIC DNA]</scope>
    <source>
        <strain evidence="5 6">ATCC BAA-719</strain>
    </source>
</reference>
<dbReference type="EMBL" id="SRHY01000001">
    <property type="protein sequence ID" value="TFJ94386.1"/>
    <property type="molecule type" value="Genomic_DNA"/>
</dbReference>
<dbReference type="PROSITE" id="PS01117">
    <property type="entry name" value="HTH_MARR_1"/>
    <property type="match status" value="1"/>
</dbReference>
<keyword evidence="1" id="KW-0805">Transcription regulation</keyword>
<keyword evidence="2" id="KW-0238">DNA-binding</keyword>
<dbReference type="SUPFAM" id="SSF46785">
    <property type="entry name" value="Winged helix' DNA-binding domain"/>
    <property type="match status" value="1"/>
</dbReference>
<dbReference type="InterPro" id="IPR036390">
    <property type="entry name" value="WH_DNA-bd_sf"/>
</dbReference>
<dbReference type="GO" id="GO:0003677">
    <property type="term" value="F:DNA binding"/>
    <property type="evidence" value="ECO:0007669"/>
    <property type="project" value="UniProtKB-KW"/>
</dbReference>
<dbReference type="InterPro" id="IPR011991">
    <property type="entry name" value="ArsR-like_HTH"/>
</dbReference>
<dbReference type="CDD" id="cd00090">
    <property type="entry name" value="HTH_ARSR"/>
    <property type="match status" value="1"/>
</dbReference>